<keyword evidence="2" id="KW-0812">Transmembrane</keyword>
<name>A0A839RRU4_9ACTN</name>
<dbReference type="PANTHER" id="PTHR35788">
    <property type="entry name" value="EXPORTED PROTEIN-RELATED"/>
    <property type="match status" value="1"/>
</dbReference>
<dbReference type="Proteomes" id="UP000567922">
    <property type="component" value="Unassembled WGS sequence"/>
</dbReference>
<dbReference type="InterPro" id="IPR007391">
    <property type="entry name" value="Vancomycin_resist_VanW"/>
</dbReference>
<dbReference type="InterPro" id="IPR022029">
    <property type="entry name" value="YoaR-like_PG-bd"/>
</dbReference>
<feature type="compositionally biased region" description="Polar residues" evidence="1">
    <location>
        <begin position="521"/>
        <end position="545"/>
    </location>
</feature>
<sequence>MAGNGQGGSKRGFRTIVVTVAGLIVIAAVAYILDWVTSSGKIPRGVAVAAVSIGGLTPEQAETRLRTEIEPRIDDPFTVVGEDVQVELLPSESGLNLDWDATVERASSQPINPLTRLVALFREREIGYVSAVNDAQLDAAIDDLRVEIDREAVEGDIEFDGATPVAVEPRDGLIVEPERAREVIVENWLAREPIELPVEVDAVTVTPEGVESAMTEIAEPAVATSLVVIGEDDTEAVLEPEDVGEFLSFQPDQDGGLEPLYDVNAASTILSPQLADTESPAIDATVRIGSEGPVVVPHQDGRGVDWDETFTDIDDLMRETSNRTVTATYRTTDAQFTTEEAEELGINEVIAEFTTGGFTPNSGVNIRRAAEQVNGAVIKPGETFSLNDHTGPRGYAQGYIDSGIIYSGRPSTAVGGGVSQFATTLYNAGYFAGLEDVEHTEHSYYISRYPAGREATVFEGSIDLQFQNQYDTGVLLEAYGDMSSVTVRVWGTKTVNVESINGGRWDYTQPRRIVLPAGPNCQASSGGQGFTTSDTRVITDANTNEEISRETRTVTYEAQPVVVCEQPTPPPARERDSDDDDDDDNGAPSVPRDDPAPEPPPADNGDEPPAEPEGE</sequence>
<dbReference type="AlphaFoldDB" id="A0A839RRU4"/>
<dbReference type="EMBL" id="JACHWS010000004">
    <property type="protein sequence ID" value="MBB3039575.1"/>
    <property type="molecule type" value="Genomic_DNA"/>
</dbReference>
<evidence type="ECO:0000256" key="2">
    <source>
        <dbReference type="SAM" id="Phobius"/>
    </source>
</evidence>
<comment type="caution">
    <text evidence="4">The sequence shown here is derived from an EMBL/GenBank/DDBJ whole genome shotgun (WGS) entry which is preliminary data.</text>
</comment>
<dbReference type="PANTHER" id="PTHR35788:SF1">
    <property type="entry name" value="EXPORTED PROTEIN"/>
    <property type="match status" value="1"/>
</dbReference>
<proteinExistence type="predicted"/>
<keyword evidence="2" id="KW-1133">Transmembrane helix</keyword>
<dbReference type="OrthoDB" id="9813301at2"/>
<organism evidence="4 5">
    <name type="scientific">Hoyosella altamirensis</name>
    <dbReference type="NCBI Taxonomy" id="616997"/>
    <lineage>
        <taxon>Bacteria</taxon>
        <taxon>Bacillati</taxon>
        <taxon>Actinomycetota</taxon>
        <taxon>Actinomycetes</taxon>
        <taxon>Mycobacteriales</taxon>
        <taxon>Hoyosellaceae</taxon>
        <taxon>Hoyosella</taxon>
    </lineage>
</organism>
<feature type="transmembrane region" description="Helical" evidence="2">
    <location>
        <begin position="12"/>
        <end position="33"/>
    </location>
</feature>
<feature type="compositionally biased region" description="Acidic residues" evidence="1">
    <location>
        <begin position="604"/>
        <end position="615"/>
    </location>
</feature>
<dbReference type="Pfam" id="PF12229">
    <property type="entry name" value="PG_binding_4"/>
    <property type="match status" value="2"/>
</dbReference>
<dbReference type="InterPro" id="IPR052913">
    <property type="entry name" value="Glycopeptide_resist_protein"/>
</dbReference>
<evidence type="ECO:0000313" key="4">
    <source>
        <dbReference type="EMBL" id="MBB3039575.1"/>
    </source>
</evidence>
<keyword evidence="5" id="KW-1185">Reference proteome</keyword>
<reference evidence="4 5" key="1">
    <citation type="submission" date="2020-08" db="EMBL/GenBank/DDBJ databases">
        <title>Sequencing the genomes of 1000 actinobacteria strains.</title>
        <authorList>
            <person name="Klenk H.-P."/>
        </authorList>
    </citation>
    <scope>NUCLEOTIDE SEQUENCE [LARGE SCALE GENOMIC DNA]</scope>
    <source>
        <strain evidence="4 5">DSM 45258</strain>
    </source>
</reference>
<gene>
    <name evidence="4" type="ORF">FHU29_004063</name>
</gene>
<evidence type="ECO:0000313" key="5">
    <source>
        <dbReference type="Proteomes" id="UP000567922"/>
    </source>
</evidence>
<evidence type="ECO:0000259" key="3">
    <source>
        <dbReference type="Pfam" id="PF12229"/>
    </source>
</evidence>
<feature type="domain" description="YoaR-like putative peptidoglycan binding" evidence="3">
    <location>
        <begin position="253"/>
        <end position="325"/>
    </location>
</feature>
<dbReference type="Pfam" id="PF04294">
    <property type="entry name" value="VanW"/>
    <property type="match status" value="1"/>
</dbReference>
<evidence type="ECO:0000256" key="1">
    <source>
        <dbReference type="SAM" id="MobiDB-lite"/>
    </source>
</evidence>
<dbReference type="RefSeq" id="WP_064438400.1">
    <property type="nucleotide sequence ID" value="NZ_BDDI01000001.1"/>
</dbReference>
<feature type="region of interest" description="Disordered" evidence="1">
    <location>
        <begin position="518"/>
        <end position="615"/>
    </location>
</feature>
<keyword evidence="2" id="KW-0472">Membrane</keyword>
<protein>
    <submittedName>
        <fullName evidence="4">Vancomycin resistance protein YoaR</fullName>
    </submittedName>
</protein>
<accession>A0A839RRU4</accession>
<feature type="domain" description="YoaR-like putative peptidoglycan binding" evidence="3">
    <location>
        <begin position="89"/>
        <end position="189"/>
    </location>
</feature>